<evidence type="ECO:0000313" key="3">
    <source>
        <dbReference type="Proteomes" id="UP000757890"/>
    </source>
</evidence>
<accession>A0A930B7K8</accession>
<reference evidence="2" key="1">
    <citation type="submission" date="2020-04" db="EMBL/GenBank/DDBJ databases">
        <title>Deep metagenomics examines the oral microbiome during advanced dental caries in children, revealing novel taxa and co-occurrences with host molecules.</title>
        <authorList>
            <person name="Baker J.L."/>
            <person name="Morton J.T."/>
            <person name="Dinis M."/>
            <person name="Alvarez R."/>
            <person name="Tran N.C."/>
            <person name="Knight R."/>
            <person name="Edlund A."/>
        </authorList>
    </citation>
    <scope>NUCLEOTIDE SEQUENCE</scope>
    <source>
        <strain evidence="2">JCVI_32_bin.14</strain>
    </source>
</reference>
<protein>
    <submittedName>
        <fullName evidence="2">Uncharacterized protein</fullName>
    </submittedName>
</protein>
<name>A0A930B7K8_9FIRM</name>
<dbReference type="Proteomes" id="UP000757890">
    <property type="component" value="Unassembled WGS sequence"/>
</dbReference>
<dbReference type="PROSITE" id="PS51257">
    <property type="entry name" value="PROKAR_LIPOPROTEIN"/>
    <property type="match status" value="1"/>
</dbReference>
<comment type="caution">
    <text evidence="2">The sequence shown here is derived from an EMBL/GenBank/DDBJ whole genome shotgun (WGS) entry which is preliminary data.</text>
</comment>
<dbReference type="AlphaFoldDB" id="A0A930B7K8"/>
<dbReference type="EMBL" id="JABZMK010000008">
    <property type="protein sequence ID" value="MBF1129024.1"/>
    <property type="molecule type" value="Genomic_DNA"/>
</dbReference>
<evidence type="ECO:0000313" key="2">
    <source>
        <dbReference type="EMBL" id="MBF1129024.1"/>
    </source>
</evidence>
<feature type="chain" id="PRO_5039479900" evidence="1">
    <location>
        <begin position="23"/>
        <end position="259"/>
    </location>
</feature>
<keyword evidence="1" id="KW-0732">Signal</keyword>
<evidence type="ECO:0000256" key="1">
    <source>
        <dbReference type="SAM" id="SignalP"/>
    </source>
</evidence>
<proteinExistence type="predicted"/>
<gene>
    <name evidence="2" type="ORF">HXL70_03150</name>
</gene>
<sequence>MFKKIMAALSAFILAGCLYAAAEDLVIDGLGKLSFGEDVQITDGGGSRAETIFKKSGHRKDYGKTDWAAVMYFLTTPPGMDMYPDRAPYPYDSLHLYQIRKSDIRGTYSASVSVMKGTEEAFFHGKGEKAARFWERAFHEDATRPHSLFGMPKISIEEYQRMLNGRLDEIKRQKLQAELVSFSPWHAYKNHDGTYRWTQEARVIISDERHLSYPMWVYTNLYRQGGMYYLIVIQGSHTAAEKIGKNLLYAFYGLERSGT</sequence>
<feature type="signal peptide" evidence="1">
    <location>
        <begin position="1"/>
        <end position="22"/>
    </location>
</feature>
<organism evidence="2 3">
    <name type="scientific">Dialister invisus</name>
    <dbReference type="NCBI Taxonomy" id="218538"/>
    <lineage>
        <taxon>Bacteria</taxon>
        <taxon>Bacillati</taxon>
        <taxon>Bacillota</taxon>
        <taxon>Negativicutes</taxon>
        <taxon>Veillonellales</taxon>
        <taxon>Veillonellaceae</taxon>
        <taxon>Dialister</taxon>
    </lineage>
</organism>